<dbReference type="Gene3D" id="6.10.160.20">
    <property type="match status" value="1"/>
</dbReference>
<evidence type="ECO:0000256" key="2">
    <source>
        <dbReference type="ARBA" id="ARBA00023015"/>
    </source>
</evidence>
<proteinExistence type="predicted"/>
<dbReference type="GO" id="GO:0000124">
    <property type="term" value="C:SAGA complex"/>
    <property type="evidence" value="ECO:0007669"/>
    <property type="project" value="InterPro"/>
</dbReference>
<dbReference type="EMBL" id="JAFCMP010000088">
    <property type="protein sequence ID" value="KAG5187584.1"/>
    <property type="molecule type" value="Genomic_DNA"/>
</dbReference>
<evidence type="ECO:0000313" key="8">
    <source>
        <dbReference type="Proteomes" id="UP000664859"/>
    </source>
</evidence>
<organism evidence="7 8">
    <name type="scientific">Tribonema minus</name>
    <dbReference type="NCBI Taxonomy" id="303371"/>
    <lineage>
        <taxon>Eukaryota</taxon>
        <taxon>Sar</taxon>
        <taxon>Stramenopiles</taxon>
        <taxon>Ochrophyta</taxon>
        <taxon>PX clade</taxon>
        <taxon>Xanthophyceae</taxon>
        <taxon>Tribonematales</taxon>
        <taxon>Tribonemataceae</taxon>
        <taxon>Tribonema</taxon>
    </lineage>
</organism>
<dbReference type="AlphaFoldDB" id="A0A836CJB6"/>
<dbReference type="InterPro" id="IPR010750">
    <property type="entry name" value="SGF29_tudor-like_dom"/>
</dbReference>
<dbReference type="CDD" id="cd20394">
    <property type="entry name" value="Tudor_SGF29_rpt2"/>
    <property type="match status" value="1"/>
</dbReference>
<evidence type="ECO:0000256" key="4">
    <source>
        <dbReference type="ARBA" id="ARBA00023242"/>
    </source>
</evidence>
<dbReference type="PROSITE" id="PS51518">
    <property type="entry name" value="SGF29_C"/>
    <property type="match status" value="1"/>
</dbReference>
<keyword evidence="2" id="KW-0805">Transcription regulation</keyword>
<dbReference type="InterPro" id="IPR025718">
    <property type="entry name" value="SAP30_Sin3-bd"/>
</dbReference>
<dbReference type="Gene3D" id="2.30.30.140">
    <property type="match status" value="2"/>
</dbReference>
<dbReference type="CDD" id="cd20393">
    <property type="entry name" value="Tudor_SGF29_rpt1"/>
    <property type="match status" value="1"/>
</dbReference>
<keyword evidence="4" id="KW-0539">Nucleus</keyword>
<gene>
    <name evidence="7" type="ORF">JKP88DRAFT_207071</name>
</gene>
<dbReference type="GO" id="GO:0005634">
    <property type="term" value="C:nucleus"/>
    <property type="evidence" value="ECO:0007669"/>
    <property type="project" value="UniProtKB-SubCell"/>
</dbReference>
<sequence length="249" mass="27067">MSNTPGGHTPSGIDFNKLTERSLLNYCGHHNIHTSVGLPASKQALAAACARHFRTWQIDEEDVLKAFSDHVSTGFASRELGGAVKFRKRARPGGDATQSSSKAARSPQSTSAGMSAMKPGEKVAARTNPNDDNGSWILASVQRYYANLDKYEVADEDDTSRKFMVDACFVLRLTDNVEGLHKGGAVLAMFPDTTSFYKGKMAKSLKRGMTEALVQFEDDEDETGKTPNRRIDARYVFPVPQANGAMGGL</sequence>
<feature type="domain" description="SGF29 C-terminal" evidence="6">
    <location>
        <begin position="113"/>
        <end position="245"/>
    </location>
</feature>
<keyword evidence="8" id="KW-1185">Reference proteome</keyword>
<dbReference type="InterPro" id="IPR047287">
    <property type="entry name" value="Tudor_SGF29_rpt2"/>
</dbReference>
<reference evidence="7" key="1">
    <citation type="submission" date="2021-02" db="EMBL/GenBank/DDBJ databases">
        <title>First Annotated Genome of the Yellow-green Alga Tribonema minus.</title>
        <authorList>
            <person name="Mahan K.M."/>
        </authorList>
    </citation>
    <scope>NUCLEOTIDE SEQUENCE</scope>
    <source>
        <strain evidence="7">UTEX B ZZ1240</strain>
    </source>
</reference>
<evidence type="ECO:0000256" key="3">
    <source>
        <dbReference type="ARBA" id="ARBA00023163"/>
    </source>
</evidence>
<protein>
    <submittedName>
        <fullName evidence="7">SGF29 tudor-like domain-containing protein</fullName>
    </submittedName>
</protein>
<dbReference type="InterPro" id="IPR047288">
    <property type="entry name" value="Tudor_SGF29_rpt1"/>
</dbReference>
<feature type="compositionally biased region" description="Polar residues" evidence="5">
    <location>
        <begin position="96"/>
        <end position="113"/>
    </location>
</feature>
<dbReference type="Pfam" id="PF13867">
    <property type="entry name" value="SAP30_Sin3_bdg"/>
    <property type="match status" value="1"/>
</dbReference>
<dbReference type="PANTHER" id="PTHR21539">
    <property type="entry name" value="SAGA-ASSOCIATED FACTOR 29"/>
    <property type="match status" value="1"/>
</dbReference>
<dbReference type="InterPro" id="IPR037802">
    <property type="entry name" value="SGF29"/>
</dbReference>
<keyword evidence="3" id="KW-0804">Transcription</keyword>
<dbReference type="Proteomes" id="UP000664859">
    <property type="component" value="Unassembled WGS sequence"/>
</dbReference>
<comment type="caution">
    <text evidence="7">The sequence shown here is derived from an EMBL/GenBank/DDBJ whole genome shotgun (WGS) entry which is preliminary data.</text>
</comment>
<evidence type="ECO:0000259" key="6">
    <source>
        <dbReference type="PROSITE" id="PS51518"/>
    </source>
</evidence>
<name>A0A836CJB6_9STRA</name>
<dbReference type="PANTHER" id="PTHR21539:SF0">
    <property type="entry name" value="SAGA-ASSOCIATED FACTOR 29"/>
    <property type="match status" value="1"/>
</dbReference>
<feature type="region of interest" description="Disordered" evidence="5">
    <location>
        <begin position="89"/>
        <end position="131"/>
    </location>
</feature>
<dbReference type="Pfam" id="PF07039">
    <property type="entry name" value="SGF29_Tudor"/>
    <property type="match status" value="1"/>
</dbReference>
<dbReference type="InterPro" id="IPR038291">
    <property type="entry name" value="SAP30_C_sf"/>
</dbReference>
<comment type="subcellular location">
    <subcellularLocation>
        <location evidence="1">Nucleus</location>
    </subcellularLocation>
</comment>
<evidence type="ECO:0000313" key="7">
    <source>
        <dbReference type="EMBL" id="KAG5187584.1"/>
    </source>
</evidence>
<accession>A0A836CJB6</accession>
<dbReference type="OrthoDB" id="5411773at2759"/>
<evidence type="ECO:0000256" key="5">
    <source>
        <dbReference type="SAM" id="MobiDB-lite"/>
    </source>
</evidence>
<evidence type="ECO:0000256" key="1">
    <source>
        <dbReference type="ARBA" id="ARBA00004123"/>
    </source>
</evidence>